<protein>
    <submittedName>
        <fullName evidence="1">Uncharacterized protein</fullName>
    </submittedName>
</protein>
<name>A0AAX1F7M9_9NEIS</name>
<accession>A0AAX1F7M9</accession>
<gene>
    <name evidence="1" type="ORF">EZJ17_05180</name>
</gene>
<sequence>MLHIVQYKLFDLYLKKEFFRFNKENPPFETNLNNYIPNNIDLSSVIRWHDWSDHSFKFISNYGKATGFSFKDKKYQLCKLSLKEFSLLVEKKIIDNWQCEIQVVQGLAASKSKLSEFSNLDEMVEKNSRELIYPISLETLEKNLSHRESNIFHEDPTDYFTIYQWNKKLFLINSGGSHHFAAARYLARRLNKKITLSGKLYYYKFNQNIINLLENKFDIFILSWPNIELSNLHKFLKKLRIEYFIRYMPQPITDKFLLLLLPKNTKNTKIAELLRGNNYLDFTAYIKNLAKYHNPIYHQ</sequence>
<reference evidence="2" key="1">
    <citation type="journal article" date="2019" name="J. Anim. Genet.">
        <title>Description and whole genome sequencing of Eikenella exigua sp. nov., isolated from brain abscess and blood.</title>
        <authorList>
            <person name="Stormo K.A."/>
            <person name="Nygaard R.M."/>
            <person name="Bruvold T.S."/>
            <person name="Dimmen G."/>
            <person name="Lindemann P.C."/>
            <person name="Jordal S."/>
            <person name="Kommedal O."/>
        </authorList>
    </citation>
    <scope>NUCLEOTIDE SEQUENCE [LARGE SCALE GENOMIC DNA]</scope>
    <source>
        <strain evidence="2">PXX</strain>
    </source>
</reference>
<dbReference type="Pfam" id="PF20390">
    <property type="entry name" value="DUF6685"/>
    <property type="match status" value="1"/>
</dbReference>
<organism evidence="1 2">
    <name type="scientific">Eikenella exigua</name>
    <dbReference type="NCBI Taxonomy" id="2528037"/>
    <lineage>
        <taxon>Bacteria</taxon>
        <taxon>Pseudomonadati</taxon>
        <taxon>Pseudomonadota</taxon>
        <taxon>Betaproteobacteria</taxon>
        <taxon>Neisseriales</taxon>
        <taxon>Neisseriaceae</taxon>
        <taxon>Eikenella</taxon>
    </lineage>
</organism>
<dbReference type="InterPro" id="IPR046507">
    <property type="entry name" value="DUF6685"/>
</dbReference>
<dbReference type="KEGG" id="eex:EZJ17_05180"/>
<proteinExistence type="predicted"/>
<evidence type="ECO:0000313" key="2">
    <source>
        <dbReference type="Proteomes" id="UP000326695"/>
    </source>
</evidence>
<dbReference type="AlphaFoldDB" id="A0AAX1F7M9"/>
<dbReference type="EMBL" id="CP038018">
    <property type="protein sequence ID" value="QED92073.1"/>
    <property type="molecule type" value="Genomic_DNA"/>
</dbReference>
<dbReference type="RefSeq" id="WP_067438811.1">
    <property type="nucleotide sequence ID" value="NZ_CP038018.1"/>
</dbReference>
<keyword evidence="2" id="KW-1185">Reference proteome</keyword>
<dbReference type="Proteomes" id="UP000326695">
    <property type="component" value="Chromosome"/>
</dbReference>
<evidence type="ECO:0000313" key="1">
    <source>
        <dbReference type="EMBL" id="QED92073.1"/>
    </source>
</evidence>